<dbReference type="Pfam" id="PF04043">
    <property type="entry name" value="PMEI"/>
    <property type="match status" value="1"/>
</dbReference>
<sequence length="145" mass="15544">MDANLIDQTCRKTPNYNLCVSSLKSDPRSESADVRGLALVMVDVVKGKATAALNRINVLLKKSPKDDSLKDCANTYDTILQDDVKVANEAITLGDPKFAEESMNDAGGEAEDCENDFKGGSPLTQLNKDVTNVADVAAAIVRILL</sequence>
<dbReference type="InterPro" id="IPR035513">
    <property type="entry name" value="Invertase/methylesterase_inhib"/>
</dbReference>
<proteinExistence type="inferred from homology"/>
<keyword evidence="2" id="KW-1015">Disulfide bond</keyword>
<reference evidence="5 6" key="1">
    <citation type="journal article" date="2023" name="G3 (Bethesda)">
        <title>A chromosome-length genome assembly and annotation of blackberry (Rubus argutus, cv. 'Hillquist').</title>
        <authorList>
            <person name="Bruna T."/>
            <person name="Aryal R."/>
            <person name="Dudchenko O."/>
            <person name="Sargent D.J."/>
            <person name="Mead D."/>
            <person name="Buti M."/>
            <person name="Cavallini A."/>
            <person name="Hytonen T."/>
            <person name="Andres J."/>
            <person name="Pham M."/>
            <person name="Weisz D."/>
            <person name="Mascagni F."/>
            <person name="Usai G."/>
            <person name="Natali L."/>
            <person name="Bassil N."/>
            <person name="Fernandez G.E."/>
            <person name="Lomsadze A."/>
            <person name="Armour M."/>
            <person name="Olukolu B."/>
            <person name="Poorten T."/>
            <person name="Britton C."/>
            <person name="Davik J."/>
            <person name="Ashrafi H."/>
            <person name="Aiden E.L."/>
            <person name="Borodovsky M."/>
            <person name="Worthington M."/>
        </authorList>
    </citation>
    <scope>NUCLEOTIDE SEQUENCE [LARGE SCALE GENOMIC DNA]</scope>
    <source>
        <strain evidence="5">PI 553951</strain>
    </source>
</reference>
<evidence type="ECO:0000313" key="5">
    <source>
        <dbReference type="EMBL" id="KAK9948529.1"/>
    </source>
</evidence>
<dbReference type="PANTHER" id="PTHR35357">
    <property type="entry name" value="OS02G0537100 PROTEIN"/>
    <property type="match status" value="1"/>
</dbReference>
<evidence type="ECO:0000256" key="3">
    <source>
        <dbReference type="ARBA" id="ARBA00038471"/>
    </source>
</evidence>
<evidence type="ECO:0000256" key="2">
    <source>
        <dbReference type="ARBA" id="ARBA00023157"/>
    </source>
</evidence>
<organism evidence="5 6">
    <name type="scientific">Rubus argutus</name>
    <name type="common">Southern blackberry</name>
    <dbReference type="NCBI Taxonomy" id="59490"/>
    <lineage>
        <taxon>Eukaryota</taxon>
        <taxon>Viridiplantae</taxon>
        <taxon>Streptophyta</taxon>
        <taxon>Embryophyta</taxon>
        <taxon>Tracheophyta</taxon>
        <taxon>Spermatophyta</taxon>
        <taxon>Magnoliopsida</taxon>
        <taxon>eudicotyledons</taxon>
        <taxon>Gunneridae</taxon>
        <taxon>Pentapetalae</taxon>
        <taxon>rosids</taxon>
        <taxon>fabids</taxon>
        <taxon>Rosales</taxon>
        <taxon>Rosaceae</taxon>
        <taxon>Rosoideae</taxon>
        <taxon>Rosoideae incertae sedis</taxon>
        <taxon>Rubus</taxon>
    </lineage>
</organism>
<dbReference type="EMBL" id="JBEDUW010000001">
    <property type="protein sequence ID" value="KAK9948529.1"/>
    <property type="molecule type" value="Genomic_DNA"/>
</dbReference>
<dbReference type="AlphaFoldDB" id="A0AAW1YIT5"/>
<dbReference type="Proteomes" id="UP001457282">
    <property type="component" value="Unassembled WGS sequence"/>
</dbReference>
<name>A0AAW1YIT5_RUBAR</name>
<dbReference type="NCBIfam" id="TIGR01614">
    <property type="entry name" value="PME_inhib"/>
    <property type="match status" value="1"/>
</dbReference>
<comment type="caution">
    <text evidence="5">The sequence shown here is derived from an EMBL/GenBank/DDBJ whole genome shotgun (WGS) entry which is preliminary data.</text>
</comment>
<gene>
    <name evidence="5" type="ORF">M0R45_004100</name>
</gene>
<dbReference type="SUPFAM" id="SSF101148">
    <property type="entry name" value="Plant invertase/pectin methylesterase inhibitor"/>
    <property type="match status" value="1"/>
</dbReference>
<keyword evidence="1" id="KW-0732">Signal</keyword>
<dbReference type="SMART" id="SM00856">
    <property type="entry name" value="PMEI"/>
    <property type="match status" value="1"/>
</dbReference>
<dbReference type="FunFam" id="1.20.140.40:FF:000009">
    <property type="entry name" value="Invertase/pectin methylesterase inhibitor family protein"/>
    <property type="match status" value="1"/>
</dbReference>
<dbReference type="CDD" id="cd15796">
    <property type="entry name" value="CIF_like"/>
    <property type="match status" value="1"/>
</dbReference>
<keyword evidence="6" id="KW-1185">Reference proteome</keyword>
<dbReference type="Gene3D" id="1.20.140.40">
    <property type="entry name" value="Invertase/pectin methylesterase inhibitor family protein"/>
    <property type="match status" value="1"/>
</dbReference>
<dbReference type="InterPro" id="IPR006501">
    <property type="entry name" value="Pectinesterase_inhib_dom"/>
</dbReference>
<dbReference type="GO" id="GO:0004857">
    <property type="term" value="F:enzyme inhibitor activity"/>
    <property type="evidence" value="ECO:0007669"/>
    <property type="project" value="InterPro"/>
</dbReference>
<dbReference type="PANTHER" id="PTHR35357:SF8">
    <property type="entry name" value="OS01G0111000 PROTEIN"/>
    <property type="match status" value="1"/>
</dbReference>
<evidence type="ECO:0000313" key="6">
    <source>
        <dbReference type="Proteomes" id="UP001457282"/>
    </source>
</evidence>
<evidence type="ECO:0000256" key="1">
    <source>
        <dbReference type="ARBA" id="ARBA00022729"/>
    </source>
</evidence>
<protein>
    <recommendedName>
        <fullName evidence="4">Pectinesterase inhibitor domain-containing protein</fullName>
    </recommendedName>
</protein>
<accession>A0AAW1YIT5</accession>
<feature type="domain" description="Pectinesterase inhibitor" evidence="4">
    <location>
        <begin position="1"/>
        <end position="140"/>
    </location>
</feature>
<comment type="similarity">
    <text evidence="3">Belongs to the PMEI family.</text>
</comment>
<evidence type="ECO:0000259" key="4">
    <source>
        <dbReference type="SMART" id="SM00856"/>
    </source>
</evidence>
<dbReference type="InterPro" id="IPR034087">
    <property type="entry name" value="C/VIF1"/>
</dbReference>